<organism evidence="1 2">
    <name type="scientific">Sphingomonas hankyongi</name>
    <dbReference type="NCBI Taxonomy" id="2908209"/>
    <lineage>
        <taxon>Bacteria</taxon>
        <taxon>Pseudomonadati</taxon>
        <taxon>Pseudomonadota</taxon>
        <taxon>Alphaproteobacteria</taxon>
        <taxon>Sphingomonadales</taxon>
        <taxon>Sphingomonadaceae</taxon>
        <taxon>Sphingomonas</taxon>
    </lineage>
</organism>
<evidence type="ECO:0000313" key="1">
    <source>
        <dbReference type="EMBL" id="MCL6729438.1"/>
    </source>
</evidence>
<sequence length="61" mass="6586">MAGTLDIEDCVNDVCPWSGKPVSADSLTTYRGNVVGFCNPGCRDKFETAAKAFDSRIEGRN</sequence>
<dbReference type="EMBL" id="JAMGBE010000002">
    <property type="protein sequence ID" value="MCL6729438.1"/>
    <property type="molecule type" value="Genomic_DNA"/>
</dbReference>
<proteinExistence type="predicted"/>
<name>A0ABT0S0R3_9SPHN</name>
<dbReference type="Proteomes" id="UP001165342">
    <property type="component" value="Unassembled WGS sequence"/>
</dbReference>
<keyword evidence="2" id="KW-1185">Reference proteome</keyword>
<evidence type="ECO:0000313" key="2">
    <source>
        <dbReference type="Proteomes" id="UP001165342"/>
    </source>
</evidence>
<accession>A0ABT0S0R3</accession>
<protein>
    <submittedName>
        <fullName evidence="1">Glutathione S-transferase</fullName>
    </submittedName>
</protein>
<comment type="caution">
    <text evidence="1">The sequence shown here is derived from an EMBL/GenBank/DDBJ whole genome shotgun (WGS) entry which is preliminary data.</text>
</comment>
<reference evidence="1" key="1">
    <citation type="submission" date="2022-05" db="EMBL/GenBank/DDBJ databases">
        <authorList>
            <person name="Jo J.-H."/>
            <person name="Im W.-T."/>
        </authorList>
    </citation>
    <scope>NUCLEOTIDE SEQUENCE</scope>
    <source>
        <strain evidence="1">SE220</strain>
    </source>
</reference>
<dbReference type="RefSeq" id="WP_249830937.1">
    <property type="nucleotide sequence ID" value="NZ_JAMGBE010000002.1"/>
</dbReference>
<gene>
    <name evidence="1" type="ORF">LZ538_05120</name>
</gene>